<dbReference type="PROSITE" id="PS50096">
    <property type="entry name" value="IQ"/>
    <property type="match status" value="1"/>
</dbReference>
<sequence length="1012" mass="119336">MDYLRPIWNCFTTFCSCLHCSEDPSTQGYEPSERTHLLADPINHSPALRRTNSDNISNDYSHSLPKKDDQNALCRLVQNTALNMIDVGAMDSHNLEHQECQDRIQLYKQRILRDIPNPEICLTMPVLIDDIIQFRAKMSFQTNYKLWITTRRDLDHIIRRQNVLKQRDPIEEKPITFKIFMQMYVLYADLVEKLARLYTGTLQVQKREIISGLLDDAAKRLAELRNELKAIELSEFLYLDKELIERKLIPHDLLIWRSPEFLYRRPPDLQDIMYENRLFMSPHDMERMIAKDKEILSNALILIQSHERARQARVYRAAIRYDKSNLKIRIEKKIPYTFTHKKDQGMSIPVKRTIFSANFLKPLPECRNLLDTETIEINTVSDEEVQRMARMQEAAALVIQSAWRAYRAKTLVEKKKINKLVLYGMIKDRIHMDPKARNKAILDMYQKEIRKKKLDEDFVALMTNERTRLLQERTPWIMEDISDHIRAWFREFYDKLEDFHPYPDALKGGTVLLVRDETMTLDEFKEFKDRANLSKEEKKKLAEKEKQQKQKEKEKLKREKMKEAKKRKKLKDAGVYDIAYDLSINPAITEMEALMKQYSVDWRNIDEYLNKNQVAIKEWVTENELAIIHKELRALVDEYMILEYEMLQKALAADRKKKYVPTKGKKPKEKDKKRKKKRISKDLTADRTIESLYEELAADGIIESYPIKTFDTFVADFNYLADDKRDEDGLIMIGPAKADLKAVIQESMFGMGQTNVDKPKSLCIVGPFNNGKKLLVNIIASEIDALLMNLSPEKTAKYSDRINYFLHVIIKVARAFQPTIIFINDAHRVFWRKVPKEQEDLKPQLLAAPFQKKLLKPIRKSDRIMIVGTTDQPWVASGKFNKAFQRMLLIPRSEYGSLFLLWLEYLIQNVGGEDVKDYMVTALTKVFRNYQTGDVVANINTTLNVQRRMRLHREPLQPSEIMNYFFDRPEPLFPPDEKIIEKYETWFNRVNKYAKQKTAFRLKKQAQQKKKK</sequence>
<dbReference type="PANTHER" id="PTHR14690">
    <property type="entry name" value="IQ MOTIF CONTAINING WITH AAA DOMAIN 1"/>
    <property type="match status" value="1"/>
</dbReference>
<dbReference type="STRING" id="67801.A0A1B0ARA1"/>
<dbReference type="GO" id="GO:0071230">
    <property type="term" value="P:cellular response to amino acid stimulus"/>
    <property type="evidence" value="ECO:0007669"/>
    <property type="project" value="InterPro"/>
</dbReference>
<dbReference type="Pfam" id="PF15454">
    <property type="entry name" value="LAMTOR"/>
    <property type="match status" value="1"/>
</dbReference>
<dbReference type="GO" id="GO:0032008">
    <property type="term" value="P:positive regulation of TOR signaling"/>
    <property type="evidence" value="ECO:0007669"/>
    <property type="project" value="InterPro"/>
</dbReference>
<name>A0A1B0ARA1_9MUSC</name>
<dbReference type="PROSITE" id="PS51257">
    <property type="entry name" value="PROKAR_LIPOPROTEIN"/>
    <property type="match status" value="1"/>
</dbReference>
<dbReference type="Gene3D" id="3.40.50.300">
    <property type="entry name" value="P-loop containing nucleotide triphosphate hydrolases"/>
    <property type="match status" value="1"/>
</dbReference>
<dbReference type="GO" id="GO:0016887">
    <property type="term" value="F:ATP hydrolysis activity"/>
    <property type="evidence" value="ECO:0007669"/>
    <property type="project" value="InterPro"/>
</dbReference>
<evidence type="ECO:0000256" key="1">
    <source>
        <dbReference type="ARBA" id="ARBA00004308"/>
    </source>
</evidence>
<dbReference type="Proteomes" id="UP000092460">
    <property type="component" value="Unassembled WGS sequence"/>
</dbReference>
<keyword evidence="6" id="KW-0175">Coiled coil</keyword>
<evidence type="ECO:0000256" key="7">
    <source>
        <dbReference type="SAM" id="MobiDB-lite"/>
    </source>
</evidence>
<evidence type="ECO:0000256" key="5">
    <source>
        <dbReference type="ARBA" id="ARBA00023288"/>
    </source>
</evidence>
<dbReference type="GO" id="GO:0005524">
    <property type="term" value="F:ATP binding"/>
    <property type="evidence" value="ECO:0007669"/>
    <property type="project" value="InterPro"/>
</dbReference>
<reference evidence="10" key="1">
    <citation type="submission" date="2015-01" db="EMBL/GenBank/DDBJ databases">
        <authorList>
            <person name="Aksoy S."/>
            <person name="Warren W."/>
            <person name="Wilson R.K."/>
        </authorList>
    </citation>
    <scope>NUCLEOTIDE SEQUENCE [LARGE SCALE GENOMIC DNA]</scope>
    <source>
        <strain evidence="10">IAEA</strain>
    </source>
</reference>
<feature type="compositionally biased region" description="Basic and acidic residues" evidence="7">
    <location>
        <begin position="536"/>
        <end position="562"/>
    </location>
</feature>
<keyword evidence="2" id="KW-0519">Myristate</keyword>
<dbReference type="EnsemblMetazoa" id="GPPI005653-RA">
    <property type="protein sequence ID" value="GPPI005653-PA"/>
    <property type="gene ID" value="GPPI005653"/>
</dbReference>
<dbReference type="GO" id="GO:0016197">
    <property type="term" value="P:endosomal transport"/>
    <property type="evidence" value="ECO:0007669"/>
    <property type="project" value="InterPro"/>
</dbReference>
<dbReference type="GO" id="GO:0043410">
    <property type="term" value="P:positive regulation of MAPK cascade"/>
    <property type="evidence" value="ECO:0007669"/>
    <property type="project" value="InterPro"/>
</dbReference>
<keyword evidence="3" id="KW-0472">Membrane</keyword>
<dbReference type="GO" id="GO:0071986">
    <property type="term" value="C:Ragulator complex"/>
    <property type="evidence" value="ECO:0007669"/>
    <property type="project" value="InterPro"/>
</dbReference>
<feature type="region of interest" description="Disordered" evidence="7">
    <location>
        <begin position="536"/>
        <end position="563"/>
    </location>
</feature>
<dbReference type="SMART" id="SM01262">
    <property type="entry name" value="LAMTOR"/>
    <property type="match status" value="1"/>
</dbReference>
<dbReference type="GO" id="GO:0001919">
    <property type="term" value="P:regulation of receptor recycling"/>
    <property type="evidence" value="ECO:0007669"/>
    <property type="project" value="InterPro"/>
</dbReference>
<proteinExistence type="predicted"/>
<dbReference type="InterPro" id="IPR052267">
    <property type="entry name" value="N-DRC_Component"/>
</dbReference>
<dbReference type="InterPro" id="IPR003959">
    <property type="entry name" value="ATPase_AAA_core"/>
</dbReference>
<dbReference type="VEuPathDB" id="VectorBase:GPPI005653"/>
<keyword evidence="10" id="KW-1185">Reference proteome</keyword>
<dbReference type="GO" id="GO:0007040">
    <property type="term" value="P:lysosome organization"/>
    <property type="evidence" value="ECO:0007669"/>
    <property type="project" value="InterPro"/>
</dbReference>
<protein>
    <recommendedName>
        <fullName evidence="8">ATPase AAA-type core domain-containing protein</fullName>
    </recommendedName>
</protein>
<dbReference type="EMBL" id="JXJN01002295">
    <property type="status" value="NOT_ANNOTATED_CDS"/>
    <property type="molecule type" value="Genomic_DNA"/>
</dbReference>
<dbReference type="SUPFAM" id="SSF52540">
    <property type="entry name" value="P-loop containing nucleoside triphosphate hydrolases"/>
    <property type="match status" value="1"/>
</dbReference>
<evidence type="ECO:0000313" key="9">
    <source>
        <dbReference type="EnsemblMetazoa" id="GPPI005653-PA"/>
    </source>
</evidence>
<feature type="compositionally biased region" description="Basic residues" evidence="7">
    <location>
        <begin position="658"/>
        <end position="679"/>
    </location>
</feature>
<dbReference type="Pfam" id="PF00004">
    <property type="entry name" value="AAA"/>
    <property type="match status" value="1"/>
</dbReference>
<evidence type="ECO:0000256" key="4">
    <source>
        <dbReference type="ARBA" id="ARBA00023139"/>
    </source>
</evidence>
<organism evidence="9 10">
    <name type="scientific">Glossina palpalis gambiensis</name>
    <dbReference type="NCBI Taxonomy" id="67801"/>
    <lineage>
        <taxon>Eukaryota</taxon>
        <taxon>Metazoa</taxon>
        <taxon>Ecdysozoa</taxon>
        <taxon>Arthropoda</taxon>
        <taxon>Hexapoda</taxon>
        <taxon>Insecta</taxon>
        <taxon>Pterygota</taxon>
        <taxon>Neoptera</taxon>
        <taxon>Endopterygota</taxon>
        <taxon>Diptera</taxon>
        <taxon>Brachycera</taxon>
        <taxon>Muscomorpha</taxon>
        <taxon>Hippoboscoidea</taxon>
        <taxon>Glossinidae</taxon>
        <taxon>Glossina</taxon>
    </lineage>
</organism>
<dbReference type="InterPro" id="IPR028209">
    <property type="entry name" value="LAMTOR1/MEH1"/>
</dbReference>
<dbReference type="GO" id="GO:0031902">
    <property type="term" value="C:late endosome membrane"/>
    <property type="evidence" value="ECO:0007669"/>
    <property type="project" value="InterPro"/>
</dbReference>
<evidence type="ECO:0000259" key="8">
    <source>
        <dbReference type="Pfam" id="PF00004"/>
    </source>
</evidence>
<evidence type="ECO:0000313" key="10">
    <source>
        <dbReference type="Proteomes" id="UP000092460"/>
    </source>
</evidence>
<dbReference type="GO" id="GO:0042632">
    <property type="term" value="P:cholesterol homeostasis"/>
    <property type="evidence" value="ECO:0007669"/>
    <property type="project" value="InterPro"/>
</dbReference>
<evidence type="ECO:0000256" key="2">
    <source>
        <dbReference type="ARBA" id="ARBA00022707"/>
    </source>
</evidence>
<evidence type="ECO:0000256" key="3">
    <source>
        <dbReference type="ARBA" id="ARBA00023136"/>
    </source>
</evidence>
<comment type="subcellular location">
    <subcellularLocation>
        <location evidence="1">Endomembrane system</location>
    </subcellularLocation>
</comment>
<dbReference type="AlphaFoldDB" id="A0A1B0ARA1"/>
<feature type="coiled-coil region" evidence="6">
    <location>
        <begin position="207"/>
        <end position="234"/>
    </location>
</feature>
<dbReference type="CDD" id="cd23767">
    <property type="entry name" value="IQCD"/>
    <property type="match status" value="1"/>
</dbReference>
<dbReference type="PANTHER" id="PTHR14690:SF9">
    <property type="entry name" value="GH08353P"/>
    <property type="match status" value="1"/>
</dbReference>
<accession>A0A1B0ARA1</accession>
<feature type="region of interest" description="Disordered" evidence="7">
    <location>
        <begin position="658"/>
        <end position="680"/>
    </location>
</feature>
<keyword evidence="4" id="KW-0564">Palmitate</keyword>
<dbReference type="GO" id="GO:0045121">
    <property type="term" value="C:membrane raft"/>
    <property type="evidence" value="ECO:0007669"/>
    <property type="project" value="InterPro"/>
</dbReference>
<keyword evidence="5" id="KW-0449">Lipoprotein</keyword>
<reference evidence="9" key="2">
    <citation type="submission" date="2020-05" db="UniProtKB">
        <authorList>
            <consortium name="EnsemblMetazoa"/>
        </authorList>
    </citation>
    <scope>IDENTIFICATION</scope>
    <source>
        <strain evidence="9">IAEA</strain>
    </source>
</reference>
<dbReference type="InterPro" id="IPR027417">
    <property type="entry name" value="P-loop_NTPase"/>
</dbReference>
<feature type="domain" description="ATPase AAA-type core" evidence="8">
    <location>
        <begin position="762"/>
        <end position="891"/>
    </location>
</feature>
<evidence type="ECO:0000256" key="6">
    <source>
        <dbReference type="SAM" id="Coils"/>
    </source>
</evidence>